<feature type="transmembrane region" description="Helical" evidence="1">
    <location>
        <begin position="60"/>
        <end position="79"/>
    </location>
</feature>
<feature type="transmembrane region" description="Helical" evidence="1">
    <location>
        <begin position="91"/>
        <end position="109"/>
    </location>
</feature>
<protein>
    <submittedName>
        <fullName evidence="3">DUF418 domain-containing protein</fullName>
    </submittedName>
</protein>
<dbReference type="EMBL" id="CP074133">
    <property type="protein sequence ID" value="QUX22394.1"/>
    <property type="molecule type" value="Genomic_DNA"/>
</dbReference>
<keyword evidence="1" id="KW-1133">Transmembrane helix</keyword>
<dbReference type="PANTHER" id="PTHR30590:SF3">
    <property type="entry name" value="HYPOTHETICAL MEMBRANE SPANNING PROTEIN"/>
    <property type="match status" value="1"/>
</dbReference>
<dbReference type="InterPro" id="IPR052529">
    <property type="entry name" value="Bact_Transport_Assoc"/>
</dbReference>
<dbReference type="PANTHER" id="PTHR30590">
    <property type="entry name" value="INNER MEMBRANE PROTEIN"/>
    <property type="match status" value="1"/>
</dbReference>
<keyword evidence="4" id="KW-1185">Reference proteome</keyword>
<dbReference type="Pfam" id="PF04235">
    <property type="entry name" value="DUF418"/>
    <property type="match status" value="1"/>
</dbReference>
<organism evidence="3 4">
    <name type="scientific">Nocardiopsis changdeensis</name>
    <dbReference type="NCBI Taxonomy" id="2831969"/>
    <lineage>
        <taxon>Bacteria</taxon>
        <taxon>Bacillati</taxon>
        <taxon>Actinomycetota</taxon>
        <taxon>Actinomycetes</taxon>
        <taxon>Streptosporangiales</taxon>
        <taxon>Nocardiopsidaceae</taxon>
        <taxon>Nocardiopsis</taxon>
    </lineage>
</organism>
<feature type="transmembrane region" description="Helical" evidence="1">
    <location>
        <begin position="283"/>
        <end position="303"/>
    </location>
</feature>
<feature type="transmembrane region" description="Helical" evidence="1">
    <location>
        <begin position="256"/>
        <end position="277"/>
    </location>
</feature>
<accession>A0ABX8BM58</accession>
<gene>
    <name evidence="3" type="ORF">KGD84_29390</name>
</gene>
<sequence length="335" mass="34777">MANEPSLPGRTAPDPPARTRLVALDVLRGVAMCGILVSNIRLIAGTATATVEPPMGAAHVWLGLPVLSLLFGIGFSLLLESARDRAPRPRLVLLRRLLALLVIGLLHRLLWPGDILSVYAVVGLLVLLPSSWLPRWAVAGAAAALVPTGLLLGMGGPLLVAGLFLTGSALVRYGVVARIDHSTRGPVLVGLACAAGAVLAGWAAPAAAGPGPVPWQVLTADLLRTATYVCVLLVLLRTPLRPVLTAVFAPLGRIALTQHLSATLLVLGAAHLLGLPIAESPPVALAVAGTLLAAQWVFAVLWLRRFPQGPVEWLWRLAAWGRRGTVAAPGAVPAG</sequence>
<proteinExistence type="predicted"/>
<evidence type="ECO:0000313" key="4">
    <source>
        <dbReference type="Proteomes" id="UP000676079"/>
    </source>
</evidence>
<feature type="transmembrane region" description="Helical" evidence="1">
    <location>
        <begin position="187"/>
        <end position="207"/>
    </location>
</feature>
<evidence type="ECO:0000313" key="3">
    <source>
        <dbReference type="EMBL" id="QUX22394.1"/>
    </source>
</evidence>
<evidence type="ECO:0000256" key="1">
    <source>
        <dbReference type="SAM" id="Phobius"/>
    </source>
</evidence>
<feature type="domain" description="DUF418" evidence="2">
    <location>
        <begin position="172"/>
        <end position="321"/>
    </location>
</feature>
<feature type="transmembrane region" description="Helical" evidence="1">
    <location>
        <begin position="213"/>
        <end position="236"/>
    </location>
</feature>
<keyword evidence="1" id="KW-0812">Transmembrane</keyword>
<dbReference type="RefSeq" id="WP_220563611.1">
    <property type="nucleotide sequence ID" value="NZ_CP074133.1"/>
</dbReference>
<evidence type="ECO:0000259" key="2">
    <source>
        <dbReference type="Pfam" id="PF04235"/>
    </source>
</evidence>
<dbReference type="InterPro" id="IPR007349">
    <property type="entry name" value="DUF418"/>
</dbReference>
<reference evidence="3 4" key="1">
    <citation type="submission" date="2021-05" db="EMBL/GenBank/DDBJ databases">
        <title>Direct Submission.</title>
        <authorList>
            <person name="Li K."/>
            <person name="Gao J."/>
        </authorList>
    </citation>
    <scope>NUCLEOTIDE SEQUENCE [LARGE SCALE GENOMIC DNA]</scope>
    <source>
        <strain evidence="3 4">Mg02</strain>
    </source>
</reference>
<keyword evidence="1" id="KW-0472">Membrane</keyword>
<dbReference type="Proteomes" id="UP000676079">
    <property type="component" value="Chromosome"/>
</dbReference>
<name>A0ABX8BM58_9ACTN</name>